<evidence type="ECO:0000313" key="2">
    <source>
        <dbReference type="EMBL" id="OJA09523.1"/>
    </source>
</evidence>
<sequence>MSFIMMTLIGSSSTVFVEGLCTYFISNPDNADSSHTMRAAINALEDLRQRAQSLVECY</sequence>
<dbReference type="AlphaFoldDB" id="A0A1J8PP01"/>
<name>A0A1J8PP01_9AGAM</name>
<comment type="caution">
    <text evidence="2">The sequence shown here is derived from an EMBL/GenBank/DDBJ whole genome shotgun (WGS) entry which is preliminary data.</text>
</comment>
<gene>
    <name evidence="2" type="ORF">AZE42_10689</name>
</gene>
<dbReference type="EMBL" id="LVVM01005885">
    <property type="protein sequence ID" value="OJA09523.1"/>
    <property type="molecule type" value="Genomic_DNA"/>
</dbReference>
<reference evidence="2 3" key="1">
    <citation type="submission" date="2016-03" db="EMBL/GenBank/DDBJ databases">
        <title>Comparative genomics of the ectomycorrhizal sister species Rhizopogon vinicolor and Rhizopogon vesiculosus (Basidiomycota: Boletales) reveals a divergence of the mating type B locus.</title>
        <authorList>
            <person name="Mujic A.B."/>
            <person name="Kuo A."/>
            <person name="Tritt A."/>
            <person name="Lipzen A."/>
            <person name="Chen C."/>
            <person name="Johnson J."/>
            <person name="Sharma A."/>
            <person name="Barry K."/>
            <person name="Grigoriev I.V."/>
            <person name="Spatafora J.W."/>
        </authorList>
    </citation>
    <scope>NUCLEOTIDE SEQUENCE [LARGE SCALE GENOMIC DNA]</scope>
    <source>
        <strain evidence="2 3">AM-OR11-056</strain>
    </source>
</reference>
<dbReference type="OrthoDB" id="2633808at2759"/>
<organism evidence="2 3">
    <name type="scientific">Rhizopogon vesiculosus</name>
    <dbReference type="NCBI Taxonomy" id="180088"/>
    <lineage>
        <taxon>Eukaryota</taxon>
        <taxon>Fungi</taxon>
        <taxon>Dikarya</taxon>
        <taxon>Basidiomycota</taxon>
        <taxon>Agaricomycotina</taxon>
        <taxon>Agaricomycetes</taxon>
        <taxon>Agaricomycetidae</taxon>
        <taxon>Boletales</taxon>
        <taxon>Suillineae</taxon>
        <taxon>Rhizopogonaceae</taxon>
        <taxon>Rhizopogon</taxon>
    </lineage>
</organism>
<accession>A0A1J8PP01</accession>
<proteinExistence type="predicted"/>
<protein>
    <submittedName>
        <fullName evidence="2">Uncharacterized protein</fullName>
    </submittedName>
</protein>
<dbReference type="Proteomes" id="UP000183567">
    <property type="component" value="Unassembled WGS sequence"/>
</dbReference>
<keyword evidence="1" id="KW-0732">Signal</keyword>
<feature type="chain" id="PRO_5013244531" evidence="1">
    <location>
        <begin position="20"/>
        <end position="58"/>
    </location>
</feature>
<keyword evidence="3" id="KW-1185">Reference proteome</keyword>
<evidence type="ECO:0000313" key="3">
    <source>
        <dbReference type="Proteomes" id="UP000183567"/>
    </source>
</evidence>
<feature type="signal peptide" evidence="1">
    <location>
        <begin position="1"/>
        <end position="19"/>
    </location>
</feature>
<evidence type="ECO:0000256" key="1">
    <source>
        <dbReference type="SAM" id="SignalP"/>
    </source>
</evidence>